<feature type="transmembrane region" description="Helical" evidence="1">
    <location>
        <begin position="113"/>
        <end position="141"/>
    </location>
</feature>
<protein>
    <submittedName>
        <fullName evidence="2">Uncharacterized protein</fullName>
    </submittedName>
</protein>
<organism evidence="2 3">
    <name type="scientific">Kocuria oceani</name>
    <dbReference type="NCBI Taxonomy" id="988827"/>
    <lineage>
        <taxon>Bacteria</taxon>
        <taxon>Bacillati</taxon>
        <taxon>Actinomycetota</taxon>
        <taxon>Actinomycetes</taxon>
        <taxon>Micrococcales</taxon>
        <taxon>Micrococcaceae</taxon>
        <taxon>Kocuria</taxon>
    </lineage>
</organism>
<feature type="transmembrane region" description="Helical" evidence="1">
    <location>
        <begin position="81"/>
        <end position="101"/>
    </location>
</feature>
<sequence length="148" mass="15641">MRAVAFVYAGLLVVGALGVIAMGVYAYGRSGIFIVTGAVLLMGAVVLFWALGQGRHTSGNPGAGTRTVKAFLRDLIGSFRVFALTLTGARTGVALAMFVLMEVSRRHQPTGVPIVPGAIFLLGCGLTFLGSVFVVVDALYFRRTGRRF</sequence>
<evidence type="ECO:0000313" key="2">
    <source>
        <dbReference type="EMBL" id="MFC4905084.1"/>
    </source>
</evidence>
<evidence type="ECO:0000313" key="3">
    <source>
        <dbReference type="Proteomes" id="UP001595797"/>
    </source>
</evidence>
<name>A0ABV9TN90_9MICC</name>
<feature type="transmembrane region" description="Helical" evidence="1">
    <location>
        <begin position="32"/>
        <end position="51"/>
    </location>
</feature>
<comment type="caution">
    <text evidence="2">The sequence shown here is derived from an EMBL/GenBank/DDBJ whole genome shotgun (WGS) entry which is preliminary data.</text>
</comment>
<dbReference type="Proteomes" id="UP001595797">
    <property type="component" value="Unassembled WGS sequence"/>
</dbReference>
<accession>A0ABV9TN90</accession>
<reference evidence="3" key="1">
    <citation type="journal article" date="2019" name="Int. J. Syst. Evol. Microbiol.">
        <title>The Global Catalogue of Microorganisms (GCM) 10K type strain sequencing project: providing services to taxonomists for standard genome sequencing and annotation.</title>
        <authorList>
            <consortium name="The Broad Institute Genomics Platform"/>
            <consortium name="The Broad Institute Genome Sequencing Center for Infectious Disease"/>
            <person name="Wu L."/>
            <person name="Ma J."/>
        </authorList>
    </citation>
    <scope>NUCLEOTIDE SEQUENCE [LARGE SCALE GENOMIC DNA]</scope>
    <source>
        <strain evidence="3">CGMCC 4.6946</strain>
    </source>
</reference>
<keyword evidence="1" id="KW-0472">Membrane</keyword>
<feature type="transmembrane region" description="Helical" evidence="1">
    <location>
        <begin position="7"/>
        <end position="26"/>
    </location>
</feature>
<evidence type="ECO:0000256" key="1">
    <source>
        <dbReference type="SAM" id="Phobius"/>
    </source>
</evidence>
<dbReference type="RefSeq" id="WP_277551308.1">
    <property type="nucleotide sequence ID" value="NZ_JARAMH010000008.1"/>
</dbReference>
<gene>
    <name evidence="2" type="ORF">ACFPCS_16060</name>
</gene>
<dbReference type="EMBL" id="JBHSIW010000024">
    <property type="protein sequence ID" value="MFC4905084.1"/>
    <property type="molecule type" value="Genomic_DNA"/>
</dbReference>
<keyword evidence="3" id="KW-1185">Reference proteome</keyword>
<keyword evidence="1" id="KW-1133">Transmembrane helix</keyword>
<keyword evidence="1" id="KW-0812">Transmembrane</keyword>
<proteinExistence type="predicted"/>